<sequence length="264" mass="25729">MASSTGRPSVTGTPRIPAPRRADEAHTVLRAAAGDRAGVAAVRHRARAELGRWGLPEGVADDVVLVVSELVTNAVVHTVGDGVVCSLRRAGNEVRVEVGAEGHSEARADARPPDEGGRGLVVVAALSTAWGAGPAAPGGGWAPWAAWAAWATIAVPPAAVPAVPPTASALPVGPSARAVPVAPVGLSVRPGPVAPGGPSAKAAAGVPAVPLVPVDPSAAVLPSVPAAPAGPAAPALEAMPSAAVVPAARRAGPRGPRLVAGAVR</sequence>
<evidence type="ECO:0000256" key="2">
    <source>
        <dbReference type="SAM" id="MobiDB-lite"/>
    </source>
</evidence>
<dbReference type="InterPro" id="IPR050267">
    <property type="entry name" value="Anti-sigma-factor_SerPK"/>
</dbReference>
<dbReference type="Proteomes" id="UP000199323">
    <property type="component" value="Unassembled WGS sequence"/>
</dbReference>
<dbReference type="InterPro" id="IPR036890">
    <property type="entry name" value="HATPase_C_sf"/>
</dbReference>
<evidence type="ECO:0000313" key="4">
    <source>
        <dbReference type="EMBL" id="SFE43850.1"/>
    </source>
</evidence>
<keyword evidence="4" id="KW-0808">Transferase</keyword>
<dbReference type="PANTHER" id="PTHR35526">
    <property type="entry name" value="ANTI-SIGMA-F FACTOR RSBW-RELATED"/>
    <property type="match status" value="1"/>
</dbReference>
<keyword evidence="4" id="KW-0418">Kinase</keyword>
<feature type="region of interest" description="Disordered" evidence="2">
    <location>
        <begin position="1"/>
        <end position="22"/>
    </location>
</feature>
<proteinExistence type="predicted"/>
<organism evidence="4 5">
    <name type="scientific">Actinacidiphila alni</name>
    <dbReference type="NCBI Taxonomy" id="380248"/>
    <lineage>
        <taxon>Bacteria</taxon>
        <taxon>Bacillati</taxon>
        <taxon>Actinomycetota</taxon>
        <taxon>Actinomycetes</taxon>
        <taxon>Kitasatosporales</taxon>
        <taxon>Streptomycetaceae</taxon>
        <taxon>Actinacidiphila</taxon>
    </lineage>
</organism>
<dbReference type="InterPro" id="IPR003594">
    <property type="entry name" value="HATPase_dom"/>
</dbReference>
<dbReference type="GO" id="GO:0004674">
    <property type="term" value="F:protein serine/threonine kinase activity"/>
    <property type="evidence" value="ECO:0007669"/>
    <property type="project" value="UniProtKB-KW"/>
</dbReference>
<gene>
    <name evidence="4" type="ORF">SAMN05216251_103105</name>
</gene>
<dbReference type="Gene3D" id="3.30.565.10">
    <property type="entry name" value="Histidine kinase-like ATPase, C-terminal domain"/>
    <property type="match status" value="1"/>
</dbReference>
<dbReference type="RefSeq" id="WP_177246348.1">
    <property type="nucleotide sequence ID" value="NZ_FONG01000003.1"/>
</dbReference>
<dbReference type="Pfam" id="PF13581">
    <property type="entry name" value="HATPase_c_2"/>
    <property type="match status" value="1"/>
</dbReference>
<evidence type="ECO:0000256" key="1">
    <source>
        <dbReference type="ARBA" id="ARBA00022527"/>
    </source>
</evidence>
<evidence type="ECO:0000313" key="5">
    <source>
        <dbReference type="Proteomes" id="UP000199323"/>
    </source>
</evidence>
<reference evidence="4 5" key="1">
    <citation type="submission" date="2016-10" db="EMBL/GenBank/DDBJ databases">
        <authorList>
            <person name="de Groot N.N."/>
        </authorList>
    </citation>
    <scope>NUCLEOTIDE SEQUENCE [LARGE SCALE GENOMIC DNA]</scope>
    <source>
        <strain evidence="4 5">CGMCC 4.3510</strain>
    </source>
</reference>
<accession>A0A1I2ALU5</accession>
<dbReference type="STRING" id="380248.SAMN05216251_103105"/>
<feature type="compositionally biased region" description="Polar residues" evidence="2">
    <location>
        <begin position="1"/>
        <end position="12"/>
    </location>
</feature>
<dbReference type="EMBL" id="FONG01000003">
    <property type="protein sequence ID" value="SFE43850.1"/>
    <property type="molecule type" value="Genomic_DNA"/>
</dbReference>
<name>A0A1I2ALU5_9ACTN</name>
<dbReference type="CDD" id="cd16936">
    <property type="entry name" value="HATPase_RsbW-like"/>
    <property type="match status" value="1"/>
</dbReference>
<feature type="domain" description="Histidine kinase/HSP90-like ATPase" evidence="3">
    <location>
        <begin position="37"/>
        <end position="127"/>
    </location>
</feature>
<protein>
    <submittedName>
        <fullName evidence="4">Histidine kinase-like ATPase domain-containing protein</fullName>
    </submittedName>
</protein>
<dbReference type="SUPFAM" id="SSF55874">
    <property type="entry name" value="ATPase domain of HSP90 chaperone/DNA topoisomerase II/histidine kinase"/>
    <property type="match status" value="1"/>
</dbReference>
<evidence type="ECO:0000259" key="3">
    <source>
        <dbReference type="Pfam" id="PF13581"/>
    </source>
</evidence>
<keyword evidence="1" id="KW-0723">Serine/threonine-protein kinase</keyword>
<dbReference type="PANTHER" id="PTHR35526:SF3">
    <property type="entry name" value="ANTI-SIGMA-F FACTOR RSBW"/>
    <property type="match status" value="1"/>
</dbReference>
<keyword evidence="5" id="KW-1185">Reference proteome</keyword>
<dbReference type="AlphaFoldDB" id="A0A1I2ALU5"/>